<evidence type="ECO:0000256" key="6">
    <source>
        <dbReference type="ARBA" id="ARBA00023136"/>
    </source>
</evidence>
<dbReference type="GO" id="GO:0006826">
    <property type="term" value="P:iron ion transport"/>
    <property type="evidence" value="ECO:0007669"/>
    <property type="project" value="TreeGrafter"/>
</dbReference>
<dbReference type="GO" id="GO:0006879">
    <property type="term" value="P:intracellular iron ion homeostasis"/>
    <property type="evidence" value="ECO:0007669"/>
    <property type="project" value="TreeGrafter"/>
</dbReference>
<name>A0AAN8EDA4_9EURO</name>
<dbReference type="CDD" id="cd06186">
    <property type="entry name" value="NOX_Duox_like_FAD_NADP"/>
    <property type="match status" value="1"/>
</dbReference>
<dbReference type="EMBL" id="JAKLMC020000044">
    <property type="protein sequence ID" value="KAK5948728.1"/>
    <property type="molecule type" value="Genomic_DNA"/>
</dbReference>
<feature type="transmembrane region" description="Helical" evidence="7">
    <location>
        <begin position="223"/>
        <end position="241"/>
    </location>
</feature>
<feature type="transmembrane region" description="Helical" evidence="7">
    <location>
        <begin position="574"/>
        <end position="594"/>
    </location>
</feature>
<evidence type="ECO:0000256" key="5">
    <source>
        <dbReference type="ARBA" id="ARBA00023065"/>
    </source>
</evidence>
<dbReference type="SUPFAM" id="SSF52343">
    <property type="entry name" value="Ferredoxin reductase-like, C-terminal NADP-linked domain"/>
    <property type="match status" value="1"/>
</dbReference>
<comment type="caution">
    <text evidence="9">The sequence shown here is derived from an EMBL/GenBank/DDBJ whole genome shotgun (WGS) entry which is preliminary data.</text>
</comment>
<dbReference type="Proteomes" id="UP001316803">
    <property type="component" value="Unassembled WGS sequence"/>
</dbReference>
<keyword evidence="6 7" id="KW-0472">Membrane</keyword>
<evidence type="ECO:0000259" key="8">
    <source>
        <dbReference type="Pfam" id="PF01794"/>
    </source>
</evidence>
<evidence type="ECO:0000256" key="1">
    <source>
        <dbReference type="ARBA" id="ARBA00004141"/>
    </source>
</evidence>
<sequence length="686" mass="76460">MALDGAVGLTGLSSNIYDPFCAMACLRCLYSLTLDCSDGGMTVGMMTLSTSTECYAEDTAYLTSLAWCMNTTCADKDVPASKMEKFWEQEATGQRSAGVVTVPAKWTYGEALQQVTEAPTMQLTADDMMLHTTSLVPPDTYEAQYNVLFSVQREGSVENAYGIAILVSGFGLPIVLTWAGYLPFIAGLLHKVRPYLIWPSTIGTYHVRPLPYLLGNVPTRGQALYIAVFVLLNVVLTSVGYQSRQPNAWYATTWSEIMAYVLWRTGLLAYIFAPLIFLFSSRNNFLLWMTNWSHSTFLVLHRWVARVFTLQAILHSIIALVLYSRQGHLHMEQSKPYWIWGIVATLSAVILTFGSGLYIRRAFYEIFLLMHIVLSVILIVGCWYHYYDLYKFLGGILNWIYVISAVWFFDRIARIVRIVGTGPRRATVMGIGGSDGFVRIDIPGIYWDSAPGKHAYFYFPTLYRLRPWENHPFSLLPTALLRPSSYRGKAIDISREGSSLTSKDESGSDVEKSGAVIQGTAHVASDRATMGISIYVRRGQGMTKDLRVTSDLLTLVEGPYPNNSTKQVMRCDRLLLIGGGIGITALLPFLVHHWNVKLCWSVKESARCLVDELGPVLHEVADKDVKVGERLNIRELLRAEHEAGWPRVGVVVSGPGSLCDDARALVADIAKGSSTVFELEVEAYSW</sequence>
<feature type="transmembrane region" description="Helical" evidence="7">
    <location>
        <begin position="392"/>
        <end position="409"/>
    </location>
</feature>
<evidence type="ECO:0000313" key="9">
    <source>
        <dbReference type="EMBL" id="KAK5948728.1"/>
    </source>
</evidence>
<accession>A0AAN8EDA4</accession>
<feature type="transmembrane region" description="Helical" evidence="7">
    <location>
        <begin position="337"/>
        <end position="359"/>
    </location>
</feature>
<dbReference type="SFLD" id="SFLDG01168">
    <property type="entry name" value="Ferric_reductase_subgroup_(FRE"/>
    <property type="match status" value="1"/>
</dbReference>
<dbReference type="PANTHER" id="PTHR32361:SF9">
    <property type="entry name" value="FERRIC REDUCTASE TRANSMEMBRANE COMPONENT 3-RELATED"/>
    <property type="match status" value="1"/>
</dbReference>
<dbReference type="AlphaFoldDB" id="A0AAN8EDA4"/>
<proteinExistence type="predicted"/>
<feature type="transmembrane region" description="Helical" evidence="7">
    <location>
        <begin position="160"/>
        <end position="184"/>
    </location>
</feature>
<dbReference type="InterPro" id="IPR013130">
    <property type="entry name" value="Fe3_Rdtase_TM_dom"/>
</dbReference>
<evidence type="ECO:0000256" key="7">
    <source>
        <dbReference type="SAM" id="Phobius"/>
    </source>
</evidence>
<evidence type="ECO:0000256" key="2">
    <source>
        <dbReference type="ARBA" id="ARBA00022448"/>
    </source>
</evidence>
<dbReference type="SFLD" id="SFLDS00052">
    <property type="entry name" value="Ferric_Reductase_Domain"/>
    <property type="match status" value="1"/>
</dbReference>
<organism evidence="9 10">
    <name type="scientific">Knufia fluminis</name>
    <dbReference type="NCBI Taxonomy" id="191047"/>
    <lineage>
        <taxon>Eukaryota</taxon>
        <taxon>Fungi</taxon>
        <taxon>Dikarya</taxon>
        <taxon>Ascomycota</taxon>
        <taxon>Pezizomycotina</taxon>
        <taxon>Eurotiomycetes</taxon>
        <taxon>Chaetothyriomycetidae</taxon>
        <taxon>Chaetothyriales</taxon>
        <taxon>Trichomeriaceae</taxon>
        <taxon>Knufia</taxon>
    </lineage>
</organism>
<feature type="domain" description="Ferric oxidoreductase" evidence="8">
    <location>
        <begin position="265"/>
        <end position="382"/>
    </location>
</feature>
<feature type="transmembrane region" description="Helical" evidence="7">
    <location>
        <begin position="261"/>
        <end position="282"/>
    </location>
</feature>
<dbReference type="Gene3D" id="3.40.50.80">
    <property type="entry name" value="Nucleotide-binding domain of ferredoxin-NADP reductase (FNR) module"/>
    <property type="match status" value="1"/>
</dbReference>
<dbReference type="InterPro" id="IPR051410">
    <property type="entry name" value="Ferric/Cupric_Reductase"/>
</dbReference>
<keyword evidence="5" id="KW-0406">Ion transport</keyword>
<feature type="transmembrane region" description="Helical" evidence="7">
    <location>
        <begin position="366"/>
        <end position="386"/>
    </location>
</feature>
<gene>
    <name evidence="9" type="ORF">OHC33_010331</name>
</gene>
<evidence type="ECO:0000256" key="3">
    <source>
        <dbReference type="ARBA" id="ARBA00022692"/>
    </source>
</evidence>
<keyword evidence="3 7" id="KW-0812">Transmembrane</keyword>
<feature type="transmembrane region" description="Helical" evidence="7">
    <location>
        <begin position="303"/>
        <end position="325"/>
    </location>
</feature>
<reference evidence="9 10" key="1">
    <citation type="submission" date="2022-12" db="EMBL/GenBank/DDBJ databases">
        <title>Genomic features and morphological characterization of a novel Knufia sp. strain isolated from spacecraft assembly facility.</title>
        <authorList>
            <person name="Teixeira M."/>
            <person name="Chander A.M."/>
            <person name="Stajich J.E."/>
            <person name="Venkateswaran K."/>
        </authorList>
    </citation>
    <scope>NUCLEOTIDE SEQUENCE [LARGE SCALE GENOMIC DNA]</scope>
    <source>
        <strain evidence="9 10">FJI-L2-BK-P2</strain>
    </source>
</reference>
<dbReference type="GO" id="GO:0005886">
    <property type="term" value="C:plasma membrane"/>
    <property type="evidence" value="ECO:0007669"/>
    <property type="project" value="TreeGrafter"/>
</dbReference>
<evidence type="ECO:0000256" key="4">
    <source>
        <dbReference type="ARBA" id="ARBA00022989"/>
    </source>
</evidence>
<dbReference type="PANTHER" id="PTHR32361">
    <property type="entry name" value="FERRIC/CUPRIC REDUCTASE TRANSMEMBRANE COMPONENT"/>
    <property type="match status" value="1"/>
</dbReference>
<comment type="subcellular location">
    <subcellularLocation>
        <location evidence="1">Membrane</location>
        <topology evidence="1">Multi-pass membrane protein</topology>
    </subcellularLocation>
</comment>
<protein>
    <recommendedName>
        <fullName evidence="8">Ferric oxidoreductase domain-containing protein</fullName>
    </recommendedName>
</protein>
<keyword evidence="2" id="KW-0813">Transport</keyword>
<keyword evidence="10" id="KW-1185">Reference proteome</keyword>
<dbReference type="InterPro" id="IPR039261">
    <property type="entry name" value="FNR_nucleotide-bd"/>
</dbReference>
<dbReference type="GO" id="GO:0015677">
    <property type="term" value="P:copper ion import"/>
    <property type="evidence" value="ECO:0007669"/>
    <property type="project" value="TreeGrafter"/>
</dbReference>
<dbReference type="GO" id="GO:0000293">
    <property type="term" value="F:ferric-chelate reductase activity"/>
    <property type="evidence" value="ECO:0007669"/>
    <property type="project" value="TreeGrafter"/>
</dbReference>
<keyword evidence="4 7" id="KW-1133">Transmembrane helix</keyword>
<dbReference type="Pfam" id="PF01794">
    <property type="entry name" value="Ferric_reduct"/>
    <property type="match status" value="1"/>
</dbReference>
<evidence type="ECO:0000313" key="10">
    <source>
        <dbReference type="Proteomes" id="UP001316803"/>
    </source>
</evidence>